<keyword evidence="3" id="KW-1185">Reference proteome</keyword>
<sequence length="100" mass="11009">LVRTGNSIGSALVPKKPPRRVSGTEMQNHKDRSVKKSEMGRAPVLFLDHSMKFNTVRTTKTIPGKKQAVDQETDLHPSEVPFKVLQSLTAAYPATIPSNI</sequence>
<dbReference type="Proteomes" id="UP000059680">
    <property type="component" value="Chromosome 2"/>
</dbReference>
<feature type="compositionally biased region" description="Basic and acidic residues" evidence="1">
    <location>
        <begin position="27"/>
        <end position="39"/>
    </location>
</feature>
<dbReference type="InParanoid" id="A0A0P0VP04"/>
<evidence type="ECO:0000256" key="1">
    <source>
        <dbReference type="SAM" id="MobiDB-lite"/>
    </source>
</evidence>
<reference evidence="3" key="1">
    <citation type="journal article" date="2005" name="Nature">
        <title>The map-based sequence of the rice genome.</title>
        <authorList>
            <consortium name="International rice genome sequencing project (IRGSP)"/>
            <person name="Matsumoto T."/>
            <person name="Wu J."/>
            <person name="Kanamori H."/>
            <person name="Katayose Y."/>
            <person name="Fujisawa M."/>
            <person name="Namiki N."/>
            <person name="Mizuno H."/>
            <person name="Yamamoto K."/>
            <person name="Antonio B.A."/>
            <person name="Baba T."/>
            <person name="Sakata K."/>
            <person name="Nagamura Y."/>
            <person name="Aoki H."/>
            <person name="Arikawa K."/>
            <person name="Arita K."/>
            <person name="Bito T."/>
            <person name="Chiden Y."/>
            <person name="Fujitsuka N."/>
            <person name="Fukunaka R."/>
            <person name="Hamada M."/>
            <person name="Harada C."/>
            <person name="Hayashi A."/>
            <person name="Hijishita S."/>
            <person name="Honda M."/>
            <person name="Hosokawa S."/>
            <person name="Ichikawa Y."/>
            <person name="Idonuma A."/>
            <person name="Iijima M."/>
            <person name="Ikeda M."/>
            <person name="Ikeno M."/>
            <person name="Ito K."/>
            <person name="Ito S."/>
            <person name="Ito T."/>
            <person name="Ito Y."/>
            <person name="Ito Y."/>
            <person name="Iwabuchi A."/>
            <person name="Kamiya K."/>
            <person name="Karasawa W."/>
            <person name="Kurita K."/>
            <person name="Katagiri S."/>
            <person name="Kikuta A."/>
            <person name="Kobayashi H."/>
            <person name="Kobayashi N."/>
            <person name="Machita K."/>
            <person name="Maehara T."/>
            <person name="Masukawa M."/>
            <person name="Mizubayashi T."/>
            <person name="Mukai Y."/>
            <person name="Nagasaki H."/>
            <person name="Nagata Y."/>
            <person name="Naito S."/>
            <person name="Nakashima M."/>
            <person name="Nakama Y."/>
            <person name="Nakamichi Y."/>
            <person name="Nakamura M."/>
            <person name="Meguro A."/>
            <person name="Negishi M."/>
            <person name="Ohta I."/>
            <person name="Ohta T."/>
            <person name="Okamoto M."/>
            <person name="Ono N."/>
            <person name="Saji S."/>
            <person name="Sakaguchi M."/>
            <person name="Sakai K."/>
            <person name="Shibata M."/>
            <person name="Shimokawa T."/>
            <person name="Song J."/>
            <person name="Takazaki Y."/>
            <person name="Terasawa K."/>
            <person name="Tsugane M."/>
            <person name="Tsuji K."/>
            <person name="Ueda S."/>
            <person name="Waki K."/>
            <person name="Yamagata H."/>
            <person name="Yamamoto M."/>
            <person name="Yamamoto S."/>
            <person name="Yamane H."/>
            <person name="Yoshiki S."/>
            <person name="Yoshihara R."/>
            <person name="Yukawa K."/>
            <person name="Zhong H."/>
            <person name="Yano M."/>
            <person name="Yuan Q."/>
            <person name="Ouyang S."/>
            <person name="Liu J."/>
            <person name="Jones K.M."/>
            <person name="Gansberger K."/>
            <person name="Moffat K."/>
            <person name="Hill J."/>
            <person name="Bera J."/>
            <person name="Fadrosh D."/>
            <person name="Jin S."/>
            <person name="Johri S."/>
            <person name="Kim M."/>
            <person name="Overton L."/>
            <person name="Reardon M."/>
            <person name="Tsitrin T."/>
            <person name="Vuong H."/>
            <person name="Weaver B."/>
            <person name="Ciecko A."/>
            <person name="Tallon L."/>
            <person name="Jackson J."/>
            <person name="Pai G."/>
            <person name="Aken S.V."/>
            <person name="Utterback T."/>
            <person name="Reidmuller S."/>
            <person name="Feldblyum T."/>
            <person name="Hsiao J."/>
            <person name="Zismann V."/>
            <person name="Iobst S."/>
            <person name="de Vazeille A.R."/>
            <person name="Buell C.R."/>
            <person name="Ying K."/>
            <person name="Li Y."/>
            <person name="Lu T."/>
            <person name="Huang Y."/>
            <person name="Zhao Q."/>
            <person name="Feng Q."/>
            <person name="Zhang L."/>
            <person name="Zhu J."/>
            <person name="Weng Q."/>
            <person name="Mu J."/>
            <person name="Lu Y."/>
            <person name="Fan D."/>
            <person name="Liu Y."/>
            <person name="Guan J."/>
            <person name="Zhang Y."/>
            <person name="Yu S."/>
            <person name="Liu X."/>
            <person name="Zhang Y."/>
            <person name="Hong G."/>
            <person name="Han B."/>
            <person name="Choisne N."/>
            <person name="Demange N."/>
            <person name="Orjeda G."/>
            <person name="Samain S."/>
            <person name="Cattolico L."/>
            <person name="Pelletier E."/>
            <person name="Couloux A."/>
            <person name="Segurens B."/>
            <person name="Wincker P."/>
            <person name="D'Hont A."/>
            <person name="Scarpelli C."/>
            <person name="Weissenbach J."/>
            <person name="Salanoubat M."/>
            <person name="Quetier F."/>
            <person name="Yu Y."/>
            <person name="Kim H.R."/>
            <person name="Rambo T."/>
            <person name="Currie J."/>
            <person name="Collura K."/>
            <person name="Luo M."/>
            <person name="Yang T."/>
            <person name="Ammiraju J.S.S."/>
            <person name="Engler F."/>
            <person name="Soderlund C."/>
            <person name="Wing R.A."/>
            <person name="Palmer L.E."/>
            <person name="de la Bastide M."/>
            <person name="Spiegel L."/>
            <person name="Nascimento L."/>
            <person name="Zutavern T."/>
            <person name="O'Shaughnessy A."/>
            <person name="Dike S."/>
            <person name="Dedhia N."/>
            <person name="Preston R."/>
            <person name="Balija V."/>
            <person name="McCombie W.R."/>
            <person name="Chow T."/>
            <person name="Chen H."/>
            <person name="Chung M."/>
            <person name="Chen C."/>
            <person name="Shaw J."/>
            <person name="Wu H."/>
            <person name="Hsiao K."/>
            <person name="Chao Y."/>
            <person name="Chu M."/>
            <person name="Cheng C."/>
            <person name="Hour A."/>
            <person name="Lee P."/>
            <person name="Lin S."/>
            <person name="Lin Y."/>
            <person name="Liou J."/>
            <person name="Liu S."/>
            <person name="Hsing Y."/>
            <person name="Raghuvanshi S."/>
            <person name="Mohanty A."/>
            <person name="Bharti A.K."/>
            <person name="Gaur A."/>
            <person name="Gupta V."/>
            <person name="Kumar D."/>
            <person name="Ravi V."/>
            <person name="Vij S."/>
            <person name="Kapur A."/>
            <person name="Khurana P."/>
            <person name="Khurana P."/>
            <person name="Khurana J.P."/>
            <person name="Tyagi A.K."/>
            <person name="Gaikwad K."/>
            <person name="Singh A."/>
            <person name="Dalal V."/>
            <person name="Srivastava S."/>
            <person name="Dixit A."/>
            <person name="Pal A.K."/>
            <person name="Ghazi I.A."/>
            <person name="Yadav M."/>
            <person name="Pandit A."/>
            <person name="Bhargava A."/>
            <person name="Sureshbabu K."/>
            <person name="Batra K."/>
            <person name="Sharma T.R."/>
            <person name="Mohapatra T."/>
            <person name="Singh N.K."/>
            <person name="Messing J."/>
            <person name="Nelson A.B."/>
            <person name="Fuks G."/>
            <person name="Kavchok S."/>
            <person name="Keizer G."/>
            <person name="Linton E."/>
            <person name="Llaca V."/>
            <person name="Song R."/>
            <person name="Tanyolac B."/>
            <person name="Young S."/>
            <person name="Ho-Il K."/>
            <person name="Hahn J.H."/>
            <person name="Sangsakoo G."/>
            <person name="Vanavichit A."/>
            <person name="de Mattos Luiz.A.T."/>
            <person name="Zimmer P.D."/>
            <person name="Malone G."/>
            <person name="Dellagostin O."/>
            <person name="de Oliveira A.C."/>
            <person name="Bevan M."/>
            <person name="Bancroft I."/>
            <person name="Minx P."/>
            <person name="Cordum H."/>
            <person name="Wilson R."/>
            <person name="Cheng Z."/>
            <person name="Jin W."/>
            <person name="Jiang J."/>
            <person name="Leong S.A."/>
            <person name="Iwama H."/>
            <person name="Gojobori T."/>
            <person name="Itoh T."/>
            <person name="Niimura Y."/>
            <person name="Fujii Y."/>
            <person name="Habara T."/>
            <person name="Sakai H."/>
            <person name="Sato Y."/>
            <person name="Wilson G."/>
            <person name="Kumar K."/>
            <person name="McCouch S."/>
            <person name="Juretic N."/>
            <person name="Hoen D."/>
            <person name="Wright S."/>
            <person name="Bruskiewich R."/>
            <person name="Bureau T."/>
            <person name="Miyao A."/>
            <person name="Hirochika H."/>
            <person name="Nishikawa T."/>
            <person name="Kadowaki K."/>
            <person name="Sugiura M."/>
            <person name="Burr B."/>
            <person name="Sasaki T."/>
        </authorList>
    </citation>
    <scope>NUCLEOTIDE SEQUENCE [LARGE SCALE GENOMIC DNA]</scope>
    <source>
        <strain evidence="3">cv. Nipponbare</strain>
    </source>
</reference>
<reference evidence="2 3" key="2">
    <citation type="journal article" date="2013" name="Plant Cell Physiol.">
        <title>Rice Annotation Project Database (RAP-DB): an integrative and interactive database for rice genomics.</title>
        <authorList>
            <person name="Sakai H."/>
            <person name="Lee S.S."/>
            <person name="Tanaka T."/>
            <person name="Numa H."/>
            <person name="Kim J."/>
            <person name="Kawahara Y."/>
            <person name="Wakimoto H."/>
            <person name="Yang C.C."/>
            <person name="Iwamoto M."/>
            <person name="Abe T."/>
            <person name="Yamada Y."/>
            <person name="Muto A."/>
            <person name="Inokuchi H."/>
            <person name="Ikemura T."/>
            <person name="Matsumoto T."/>
            <person name="Sasaki T."/>
            <person name="Itoh T."/>
        </authorList>
    </citation>
    <scope>NUCLEOTIDE SEQUENCE [LARGE SCALE GENOMIC DNA]</scope>
    <source>
        <strain evidence="3">cv. Nipponbare</strain>
    </source>
</reference>
<feature type="region of interest" description="Disordered" evidence="1">
    <location>
        <begin position="1"/>
        <end position="40"/>
    </location>
</feature>
<gene>
    <name evidence="2" type="ordered locus">Os02g0722350</name>
    <name evidence="2" type="ORF">OSNPB_020722350</name>
</gene>
<dbReference type="AlphaFoldDB" id="A0A0P0VP04"/>
<organism evidence="2 3">
    <name type="scientific">Oryza sativa subsp. japonica</name>
    <name type="common">Rice</name>
    <dbReference type="NCBI Taxonomy" id="39947"/>
    <lineage>
        <taxon>Eukaryota</taxon>
        <taxon>Viridiplantae</taxon>
        <taxon>Streptophyta</taxon>
        <taxon>Embryophyta</taxon>
        <taxon>Tracheophyta</taxon>
        <taxon>Spermatophyta</taxon>
        <taxon>Magnoliopsida</taxon>
        <taxon>Liliopsida</taxon>
        <taxon>Poales</taxon>
        <taxon>Poaceae</taxon>
        <taxon>BOP clade</taxon>
        <taxon>Oryzoideae</taxon>
        <taxon>Oryzeae</taxon>
        <taxon>Oryzinae</taxon>
        <taxon>Oryza</taxon>
        <taxon>Oryza sativa</taxon>
    </lineage>
</organism>
<accession>A0A0P0VP04</accession>
<feature type="non-terminal residue" evidence="2">
    <location>
        <position position="1"/>
    </location>
</feature>
<evidence type="ECO:0000313" key="2">
    <source>
        <dbReference type="EMBL" id="BAS80664.1"/>
    </source>
</evidence>
<evidence type="ECO:0000313" key="3">
    <source>
        <dbReference type="Proteomes" id="UP000059680"/>
    </source>
</evidence>
<dbReference type="PaxDb" id="39947-A0A0P0VP04"/>
<protein>
    <submittedName>
        <fullName evidence="2">Os02g0722350 protein</fullName>
    </submittedName>
</protein>
<proteinExistence type="predicted"/>
<dbReference type="EMBL" id="AP014958">
    <property type="protein sequence ID" value="BAS80664.1"/>
    <property type="molecule type" value="Genomic_DNA"/>
</dbReference>
<reference evidence="2 3" key="3">
    <citation type="journal article" date="2013" name="Rice">
        <title>Improvement of the Oryza sativa Nipponbare reference genome using next generation sequence and optical map data.</title>
        <authorList>
            <person name="Kawahara Y."/>
            <person name="de la Bastide M."/>
            <person name="Hamilton J.P."/>
            <person name="Kanamori H."/>
            <person name="McCombie W.R."/>
            <person name="Ouyang S."/>
            <person name="Schwartz D.C."/>
            <person name="Tanaka T."/>
            <person name="Wu J."/>
            <person name="Zhou S."/>
            <person name="Childs K.L."/>
            <person name="Davidson R.M."/>
            <person name="Lin H."/>
            <person name="Quesada-Ocampo L."/>
            <person name="Vaillancourt B."/>
            <person name="Sakai H."/>
            <person name="Lee S.S."/>
            <person name="Kim J."/>
            <person name="Numa H."/>
            <person name="Itoh T."/>
            <person name="Buell C.R."/>
            <person name="Matsumoto T."/>
        </authorList>
    </citation>
    <scope>NUCLEOTIDE SEQUENCE [LARGE SCALE GENOMIC DNA]</scope>
    <source>
        <strain evidence="3">cv. Nipponbare</strain>
    </source>
</reference>
<name>A0A0P0VP04_ORYSJ</name>